<evidence type="ECO:0000256" key="3">
    <source>
        <dbReference type="ARBA" id="ARBA00022705"/>
    </source>
</evidence>
<evidence type="ECO:0000259" key="6">
    <source>
        <dbReference type="Pfam" id="PF08784"/>
    </source>
</evidence>
<sequence>MSPKTDIWKNQHLRLFIQHHCQRTRIESLDLEMDGGYGNYSTTSYGGQGGMGGGGFMPGEMNSPAGGRQGENPTLRPVTIKQIIDATQTHPEAPFQIDGADIGSVFCIGQVRNISTQSTNITYKLDDGTGEIEAKQWVDSTTARIEDDMDVDGKGVKHSTRKKVELNGFVKVFGKLKVFGNKRFLGAHNVRPVSDVNEIHVHFLEATAVHLFFKHGPPPSQGGNSGGAGAAGAYGADAGGMKGGDDYSGGRPLPPMSASARRVYNLLRNEPQSNEGLHMQNISAKLGLPSTEVQKAGDELLSAGLIFSTMDEFTWAILEF</sequence>
<feature type="domain" description="Replication protein A C-terminal" evidence="6">
    <location>
        <begin position="210"/>
        <end position="312"/>
    </location>
</feature>
<dbReference type="SUPFAM" id="SSF50249">
    <property type="entry name" value="Nucleic acid-binding proteins"/>
    <property type="match status" value="1"/>
</dbReference>
<dbReference type="PANTHER" id="PTHR13989:SF16">
    <property type="entry name" value="REPLICATION PROTEIN A2"/>
    <property type="match status" value="1"/>
</dbReference>
<dbReference type="InParanoid" id="B8MET2"/>
<comment type="similarity">
    <text evidence="2">Belongs to the replication factor A protein 2 family.</text>
</comment>
<dbReference type="GO" id="GO:0005662">
    <property type="term" value="C:DNA replication factor A complex"/>
    <property type="evidence" value="ECO:0007669"/>
    <property type="project" value="TreeGrafter"/>
</dbReference>
<dbReference type="GO" id="GO:0000724">
    <property type="term" value="P:double-strand break repair via homologous recombination"/>
    <property type="evidence" value="ECO:0007669"/>
    <property type="project" value="TreeGrafter"/>
</dbReference>
<accession>B8MET2</accession>
<dbReference type="GO" id="GO:0035861">
    <property type="term" value="C:site of double-strand break"/>
    <property type="evidence" value="ECO:0007669"/>
    <property type="project" value="TreeGrafter"/>
</dbReference>
<dbReference type="GeneID" id="8108834"/>
<dbReference type="OrthoDB" id="25571at2759"/>
<evidence type="ECO:0000256" key="2">
    <source>
        <dbReference type="ARBA" id="ARBA00007815"/>
    </source>
</evidence>
<dbReference type="GO" id="GO:0006289">
    <property type="term" value="P:nucleotide-excision repair"/>
    <property type="evidence" value="ECO:0007669"/>
    <property type="project" value="TreeGrafter"/>
</dbReference>
<organism evidence="7 8">
    <name type="scientific">Talaromyces stipitatus (strain ATCC 10500 / CBS 375.48 / QM 6759 / NRRL 1006)</name>
    <name type="common">Penicillium stipitatum</name>
    <dbReference type="NCBI Taxonomy" id="441959"/>
    <lineage>
        <taxon>Eukaryota</taxon>
        <taxon>Fungi</taxon>
        <taxon>Dikarya</taxon>
        <taxon>Ascomycota</taxon>
        <taxon>Pezizomycotina</taxon>
        <taxon>Eurotiomycetes</taxon>
        <taxon>Eurotiomycetidae</taxon>
        <taxon>Eurotiales</taxon>
        <taxon>Trichocomaceae</taxon>
        <taxon>Talaromyces</taxon>
        <taxon>Talaromyces sect. Talaromyces</taxon>
    </lineage>
</organism>
<dbReference type="AlphaFoldDB" id="B8MET2"/>
<dbReference type="InterPro" id="IPR036388">
    <property type="entry name" value="WH-like_DNA-bd_sf"/>
</dbReference>
<dbReference type="CDD" id="cd04478">
    <property type="entry name" value="RPA2_DBD_D"/>
    <property type="match status" value="1"/>
</dbReference>
<dbReference type="Proteomes" id="UP000001745">
    <property type="component" value="Unassembled WGS sequence"/>
</dbReference>
<dbReference type="Gene3D" id="1.10.10.10">
    <property type="entry name" value="Winged helix-like DNA-binding domain superfamily/Winged helix DNA-binding domain"/>
    <property type="match status" value="1"/>
</dbReference>
<protein>
    <submittedName>
        <fullName evidence="7">Possible replication factor-a protein</fullName>
    </submittedName>
</protein>
<evidence type="ECO:0000256" key="1">
    <source>
        <dbReference type="ARBA" id="ARBA00004123"/>
    </source>
</evidence>
<dbReference type="FunCoup" id="B8MET2">
    <property type="interactions" value="900"/>
</dbReference>
<dbReference type="HOGENOM" id="CLU_051033_0_1_1"/>
<keyword evidence="5" id="KW-0539">Nucleus</keyword>
<dbReference type="Gene3D" id="2.40.50.140">
    <property type="entry name" value="Nucleic acid-binding proteins"/>
    <property type="match status" value="1"/>
</dbReference>
<evidence type="ECO:0000256" key="4">
    <source>
        <dbReference type="ARBA" id="ARBA00023125"/>
    </source>
</evidence>
<dbReference type="GO" id="GO:0006260">
    <property type="term" value="P:DNA replication"/>
    <property type="evidence" value="ECO:0007669"/>
    <property type="project" value="UniProtKB-KW"/>
</dbReference>
<dbReference type="PhylomeDB" id="B8MET2"/>
<dbReference type="InterPro" id="IPR040260">
    <property type="entry name" value="RFA2-like"/>
</dbReference>
<proteinExistence type="inferred from homology"/>
<dbReference type="PIRSF" id="PIRSF036949">
    <property type="entry name" value="RPA32"/>
    <property type="match status" value="1"/>
</dbReference>
<dbReference type="VEuPathDB" id="FungiDB:TSTA_020230"/>
<dbReference type="InterPro" id="IPR014892">
    <property type="entry name" value="RPA_C"/>
</dbReference>
<keyword evidence="3" id="KW-0235">DNA replication</keyword>
<evidence type="ECO:0000256" key="5">
    <source>
        <dbReference type="ARBA" id="ARBA00023242"/>
    </source>
</evidence>
<dbReference type="InterPro" id="IPR036390">
    <property type="entry name" value="WH_DNA-bd_sf"/>
</dbReference>
<name>B8MET2_TALSN</name>
<dbReference type="InterPro" id="IPR014646">
    <property type="entry name" value="Rfa2/RPA32"/>
</dbReference>
<dbReference type="eggNOG" id="KOG3108">
    <property type="taxonomic scope" value="Eukaryota"/>
</dbReference>
<dbReference type="STRING" id="441959.B8MET2"/>
<dbReference type="SUPFAM" id="SSF46785">
    <property type="entry name" value="Winged helix' DNA-binding domain"/>
    <property type="match status" value="1"/>
</dbReference>
<dbReference type="Pfam" id="PF08784">
    <property type="entry name" value="RPA_C"/>
    <property type="match status" value="1"/>
</dbReference>
<dbReference type="GO" id="GO:0003697">
    <property type="term" value="F:single-stranded DNA binding"/>
    <property type="evidence" value="ECO:0007669"/>
    <property type="project" value="TreeGrafter"/>
</dbReference>
<dbReference type="PANTHER" id="PTHR13989">
    <property type="entry name" value="REPLICATION PROTEIN A-RELATED"/>
    <property type="match status" value="1"/>
</dbReference>
<evidence type="ECO:0000313" key="8">
    <source>
        <dbReference type="Proteomes" id="UP000001745"/>
    </source>
</evidence>
<evidence type="ECO:0000313" key="7">
    <source>
        <dbReference type="EMBL" id="EED16965.1"/>
    </source>
</evidence>
<dbReference type="OMA" id="SFGNKRY"/>
<keyword evidence="4" id="KW-0238">DNA-binding</keyword>
<dbReference type="EMBL" id="EQ962656">
    <property type="protein sequence ID" value="EED16965.1"/>
    <property type="molecule type" value="Genomic_DNA"/>
</dbReference>
<keyword evidence="8" id="KW-1185">Reference proteome</keyword>
<gene>
    <name evidence="7" type="ORF">TSTA_020230</name>
</gene>
<comment type="subcellular location">
    <subcellularLocation>
        <location evidence="1">Nucleus</location>
    </subcellularLocation>
</comment>
<reference evidence="8" key="1">
    <citation type="journal article" date="2015" name="Genome Announc.">
        <title>Genome sequence of the AIDS-associated pathogen Penicillium marneffei (ATCC18224) and its near taxonomic relative Talaromyces stipitatus (ATCC10500).</title>
        <authorList>
            <person name="Nierman W.C."/>
            <person name="Fedorova-Abrams N.D."/>
            <person name="Andrianopoulos A."/>
        </authorList>
    </citation>
    <scope>NUCLEOTIDE SEQUENCE [LARGE SCALE GENOMIC DNA]</scope>
    <source>
        <strain evidence="8">ATCC 10500 / CBS 375.48 / QM 6759 / NRRL 1006</strain>
    </source>
</reference>
<dbReference type="InterPro" id="IPR012340">
    <property type="entry name" value="NA-bd_OB-fold"/>
</dbReference>
<dbReference type="RefSeq" id="XP_002484199.1">
    <property type="nucleotide sequence ID" value="XM_002484154.1"/>
</dbReference>
<dbReference type="GO" id="GO:0000781">
    <property type="term" value="C:chromosome, telomeric region"/>
    <property type="evidence" value="ECO:0007669"/>
    <property type="project" value="TreeGrafter"/>
</dbReference>